<gene>
    <name evidence="2" type="ORF">PEVE_00019929</name>
</gene>
<proteinExistence type="predicted"/>
<sequence>PKAEFVPQRRKKQKFYGNRGKNRRKDNVAGSLDEENSSACLKDEINSSSTQVDHKAQETLSASYCKLKSVTEGNNPVDKPKETSTANSDSTITGFRLFDMEVL</sequence>
<feature type="region of interest" description="Disordered" evidence="1">
    <location>
        <begin position="70"/>
        <end position="89"/>
    </location>
</feature>
<protein>
    <submittedName>
        <fullName evidence="2">Uncharacterized protein</fullName>
    </submittedName>
</protein>
<feature type="compositionally biased region" description="Basic residues" evidence="1">
    <location>
        <begin position="8"/>
        <end position="24"/>
    </location>
</feature>
<keyword evidence="3" id="KW-1185">Reference proteome</keyword>
<feature type="non-terminal residue" evidence="2">
    <location>
        <position position="1"/>
    </location>
</feature>
<evidence type="ECO:0000313" key="3">
    <source>
        <dbReference type="Proteomes" id="UP001159427"/>
    </source>
</evidence>
<comment type="caution">
    <text evidence="2">The sequence shown here is derived from an EMBL/GenBank/DDBJ whole genome shotgun (WGS) entry which is preliminary data.</text>
</comment>
<name>A0ABN8SH00_9CNID</name>
<evidence type="ECO:0000313" key="2">
    <source>
        <dbReference type="EMBL" id="CAH3189956.1"/>
    </source>
</evidence>
<dbReference type="Proteomes" id="UP001159427">
    <property type="component" value="Unassembled WGS sequence"/>
</dbReference>
<organism evidence="2 3">
    <name type="scientific">Porites evermanni</name>
    <dbReference type="NCBI Taxonomy" id="104178"/>
    <lineage>
        <taxon>Eukaryota</taxon>
        <taxon>Metazoa</taxon>
        <taxon>Cnidaria</taxon>
        <taxon>Anthozoa</taxon>
        <taxon>Hexacorallia</taxon>
        <taxon>Scleractinia</taxon>
        <taxon>Fungiina</taxon>
        <taxon>Poritidae</taxon>
        <taxon>Porites</taxon>
    </lineage>
</organism>
<evidence type="ECO:0000256" key="1">
    <source>
        <dbReference type="SAM" id="MobiDB-lite"/>
    </source>
</evidence>
<dbReference type="EMBL" id="CALNXI010002682">
    <property type="protein sequence ID" value="CAH3189956.1"/>
    <property type="molecule type" value="Genomic_DNA"/>
</dbReference>
<feature type="region of interest" description="Disordered" evidence="1">
    <location>
        <begin position="1"/>
        <end position="37"/>
    </location>
</feature>
<reference evidence="2 3" key="1">
    <citation type="submission" date="2022-05" db="EMBL/GenBank/DDBJ databases">
        <authorList>
            <consortium name="Genoscope - CEA"/>
            <person name="William W."/>
        </authorList>
    </citation>
    <scope>NUCLEOTIDE SEQUENCE [LARGE SCALE GENOMIC DNA]</scope>
</reference>
<accession>A0ABN8SH00</accession>